<gene>
    <name evidence="1" type="ORF">CCAP1982_LOCUS2361</name>
</gene>
<dbReference type="AlphaFoldDB" id="A0A811U3R7"/>
<accession>A0A811U3R7</accession>
<evidence type="ECO:0000313" key="2">
    <source>
        <dbReference type="Proteomes" id="UP000606786"/>
    </source>
</evidence>
<keyword evidence="2" id="KW-1185">Reference proteome</keyword>
<dbReference type="Proteomes" id="UP000606786">
    <property type="component" value="Unassembled WGS sequence"/>
</dbReference>
<reference evidence="1" key="1">
    <citation type="submission" date="2020-11" db="EMBL/GenBank/DDBJ databases">
        <authorList>
            <person name="Whitehead M."/>
        </authorList>
    </citation>
    <scope>NUCLEOTIDE SEQUENCE</scope>
    <source>
        <strain evidence="1">EGII</strain>
    </source>
</reference>
<proteinExistence type="predicted"/>
<feature type="non-terminal residue" evidence="1">
    <location>
        <position position="1"/>
    </location>
</feature>
<sequence length="91" mass="10257">MCGLPTDAYKWKIDYCYITAQIISFSRNHLMSCAMRRFDFGSVFFPIGKSKSNAKAAILAAAAAKPMQQGWPRCQGYRGQCQSRALAWLVR</sequence>
<name>A0A811U3R7_CERCA</name>
<comment type="caution">
    <text evidence="1">The sequence shown here is derived from an EMBL/GenBank/DDBJ whole genome shotgun (WGS) entry which is preliminary data.</text>
</comment>
<evidence type="ECO:0000313" key="1">
    <source>
        <dbReference type="EMBL" id="CAD6993549.1"/>
    </source>
</evidence>
<protein>
    <submittedName>
        <fullName evidence="1">(Mediterranean fruit fly) hypothetical protein</fullName>
    </submittedName>
</protein>
<dbReference type="EMBL" id="CAJHJT010000001">
    <property type="protein sequence ID" value="CAD6993549.1"/>
    <property type="molecule type" value="Genomic_DNA"/>
</dbReference>
<organism evidence="1 2">
    <name type="scientific">Ceratitis capitata</name>
    <name type="common">Mediterranean fruit fly</name>
    <name type="synonym">Tephritis capitata</name>
    <dbReference type="NCBI Taxonomy" id="7213"/>
    <lineage>
        <taxon>Eukaryota</taxon>
        <taxon>Metazoa</taxon>
        <taxon>Ecdysozoa</taxon>
        <taxon>Arthropoda</taxon>
        <taxon>Hexapoda</taxon>
        <taxon>Insecta</taxon>
        <taxon>Pterygota</taxon>
        <taxon>Neoptera</taxon>
        <taxon>Endopterygota</taxon>
        <taxon>Diptera</taxon>
        <taxon>Brachycera</taxon>
        <taxon>Muscomorpha</taxon>
        <taxon>Tephritoidea</taxon>
        <taxon>Tephritidae</taxon>
        <taxon>Ceratitis</taxon>
        <taxon>Ceratitis</taxon>
    </lineage>
</organism>